<organism evidence="4">
    <name type="scientific">Nippostrongylus brasiliensis</name>
    <name type="common">Rat hookworm</name>
    <dbReference type="NCBI Taxonomy" id="27835"/>
    <lineage>
        <taxon>Eukaryota</taxon>
        <taxon>Metazoa</taxon>
        <taxon>Ecdysozoa</taxon>
        <taxon>Nematoda</taxon>
        <taxon>Chromadorea</taxon>
        <taxon>Rhabditida</taxon>
        <taxon>Rhabditina</taxon>
        <taxon>Rhabditomorpha</taxon>
        <taxon>Strongyloidea</taxon>
        <taxon>Heligmosomidae</taxon>
        <taxon>Nippostrongylus</taxon>
    </lineage>
</organism>
<keyword evidence="3" id="KW-1185">Reference proteome</keyword>
<dbReference type="OMA" id="ICATNSY"/>
<protein>
    <submittedName>
        <fullName evidence="4">Glucuronosyltransferase</fullName>
    </submittedName>
</protein>
<feature type="chain" id="PRO_5043125324" evidence="1">
    <location>
        <begin position="19"/>
        <end position="143"/>
    </location>
</feature>
<evidence type="ECO:0000313" key="4">
    <source>
        <dbReference type="WBParaSite" id="NBR_0001252001-mRNA-1"/>
    </source>
</evidence>
<dbReference type="AlphaFoldDB" id="A0A0N4Y8H1"/>
<proteinExistence type="predicted"/>
<reference evidence="2 3" key="2">
    <citation type="submission" date="2018-11" db="EMBL/GenBank/DDBJ databases">
        <authorList>
            <consortium name="Pathogen Informatics"/>
        </authorList>
    </citation>
    <scope>NUCLEOTIDE SEQUENCE [LARGE SCALE GENOMIC DNA]</scope>
</reference>
<feature type="signal peptide" evidence="1">
    <location>
        <begin position="1"/>
        <end position="18"/>
    </location>
</feature>
<sequence>MIRSWVVLLLISICATNSYKFLVYSPIFGYSHTNFMGVIADTLTEAGHDVTVLMPILDVDQENKTGIKLTKRVIKIPAQEKVTNLMIEKDKIFNRMWTMAPTLSELMKVSFSFSISFHPLKISFVGNRSTSMENLNSRNFTKC</sequence>
<dbReference type="STRING" id="27835.A0A0N4Y8H1"/>
<accession>A0A0N4Y8H1</accession>
<reference evidence="4" key="1">
    <citation type="submission" date="2017-02" db="UniProtKB">
        <authorList>
            <consortium name="WormBaseParasite"/>
        </authorList>
    </citation>
    <scope>IDENTIFICATION</scope>
</reference>
<evidence type="ECO:0000313" key="2">
    <source>
        <dbReference type="EMBL" id="VDL76110.1"/>
    </source>
</evidence>
<dbReference type="Proteomes" id="UP000271162">
    <property type="component" value="Unassembled WGS sequence"/>
</dbReference>
<dbReference type="WBParaSite" id="NBR_0001252001-mRNA-1">
    <property type="protein sequence ID" value="NBR_0001252001-mRNA-1"/>
    <property type="gene ID" value="NBR_0001252001"/>
</dbReference>
<gene>
    <name evidence="2" type="ORF">NBR_LOCUS12521</name>
</gene>
<evidence type="ECO:0000313" key="3">
    <source>
        <dbReference type="Proteomes" id="UP000271162"/>
    </source>
</evidence>
<name>A0A0N4Y8H1_NIPBR</name>
<evidence type="ECO:0000256" key="1">
    <source>
        <dbReference type="SAM" id="SignalP"/>
    </source>
</evidence>
<dbReference type="EMBL" id="UYSL01020784">
    <property type="protein sequence ID" value="VDL76110.1"/>
    <property type="molecule type" value="Genomic_DNA"/>
</dbReference>
<dbReference type="SUPFAM" id="SSF53756">
    <property type="entry name" value="UDP-Glycosyltransferase/glycogen phosphorylase"/>
    <property type="match status" value="1"/>
</dbReference>
<keyword evidence="1" id="KW-0732">Signal</keyword>